<evidence type="ECO:0000313" key="1">
    <source>
        <dbReference type="EMBL" id="MCU9838060.1"/>
    </source>
</evidence>
<sequence>MITKLAVAQVLRVSTVVLFSAFAVFAPVRSIAQSAECQVQELVRQQEAVAVFRRLHLEIGTLMQAQSEAILEVDHDVVISSLDDGGFFGPTGFLGKRMDKGQSEIKSILIAGRRLKMDDEAVARMDEIEASADEIIAVGHKMVTLLGDGQTKQATALYARSSVPAQVAAVGAAYTMSSGLERKAKLMSLKCR</sequence>
<reference evidence="1 2" key="1">
    <citation type="submission" date="2022-10" db="EMBL/GenBank/DDBJ databases">
        <title>Ruegeria sp. nov., isolated from ocean surface water.</title>
        <authorList>
            <person name="He W."/>
            <person name="Wang L."/>
            <person name="Zhang D.-F."/>
        </authorList>
    </citation>
    <scope>NUCLEOTIDE SEQUENCE [LARGE SCALE GENOMIC DNA]</scope>
    <source>
        <strain evidence="1 2">WL0004</strain>
    </source>
</reference>
<accession>A0ABT2WSQ1</accession>
<protein>
    <submittedName>
        <fullName evidence="1">Uncharacterized protein</fullName>
    </submittedName>
</protein>
<dbReference type="RefSeq" id="WP_263388134.1">
    <property type="nucleotide sequence ID" value="NZ_JAOVQN010000008.1"/>
</dbReference>
<dbReference type="EMBL" id="JAOVQN010000008">
    <property type="protein sequence ID" value="MCU9838060.1"/>
    <property type="molecule type" value="Genomic_DNA"/>
</dbReference>
<comment type="caution">
    <text evidence="1">The sequence shown here is derived from an EMBL/GenBank/DDBJ whole genome shotgun (WGS) entry which is preliminary data.</text>
</comment>
<proteinExistence type="predicted"/>
<gene>
    <name evidence="1" type="ORF">OEZ49_09810</name>
</gene>
<name>A0ABT2WSQ1_9RHOB</name>
<keyword evidence="2" id="KW-1185">Reference proteome</keyword>
<organism evidence="1 2">
    <name type="scientific">Ruegeria marisflavi</name>
    <dbReference type="NCBI Taxonomy" id="2984152"/>
    <lineage>
        <taxon>Bacteria</taxon>
        <taxon>Pseudomonadati</taxon>
        <taxon>Pseudomonadota</taxon>
        <taxon>Alphaproteobacteria</taxon>
        <taxon>Rhodobacterales</taxon>
        <taxon>Roseobacteraceae</taxon>
        <taxon>Ruegeria</taxon>
    </lineage>
</organism>
<dbReference type="Proteomes" id="UP001321014">
    <property type="component" value="Unassembled WGS sequence"/>
</dbReference>
<evidence type="ECO:0000313" key="2">
    <source>
        <dbReference type="Proteomes" id="UP001321014"/>
    </source>
</evidence>